<dbReference type="Proteomes" id="UP000290289">
    <property type="component" value="Chromosome 5"/>
</dbReference>
<accession>A0A498JZ22</accession>
<protein>
    <submittedName>
        <fullName evidence="1">Uncharacterized protein</fullName>
    </submittedName>
</protein>
<dbReference type="AlphaFoldDB" id="A0A498JZ22"/>
<name>A0A498JZ22_MALDO</name>
<evidence type="ECO:0000313" key="2">
    <source>
        <dbReference type="Proteomes" id="UP000290289"/>
    </source>
</evidence>
<sequence length="98" mass="11594">MLYWVAWAADGMARGSARLKPRVRLGYRLTWARTVQLWENEYLEAFPIFPSGVRYRPRKIRDKAKFPIFLQNFLEDKSTPNLACKTDDVFPKSRRILS</sequence>
<gene>
    <name evidence="1" type="ORF">DVH24_037885</name>
</gene>
<proteinExistence type="predicted"/>
<keyword evidence="2" id="KW-1185">Reference proteome</keyword>
<evidence type="ECO:0000313" key="1">
    <source>
        <dbReference type="EMBL" id="RXI00337.1"/>
    </source>
</evidence>
<reference evidence="1 2" key="1">
    <citation type="submission" date="2018-10" db="EMBL/GenBank/DDBJ databases">
        <title>A high-quality apple genome assembly.</title>
        <authorList>
            <person name="Hu J."/>
        </authorList>
    </citation>
    <scope>NUCLEOTIDE SEQUENCE [LARGE SCALE GENOMIC DNA]</scope>
    <source>
        <strain evidence="2">cv. HFTH1</strain>
        <tissue evidence="1">Young leaf</tissue>
    </source>
</reference>
<organism evidence="1 2">
    <name type="scientific">Malus domestica</name>
    <name type="common">Apple</name>
    <name type="synonym">Pyrus malus</name>
    <dbReference type="NCBI Taxonomy" id="3750"/>
    <lineage>
        <taxon>Eukaryota</taxon>
        <taxon>Viridiplantae</taxon>
        <taxon>Streptophyta</taxon>
        <taxon>Embryophyta</taxon>
        <taxon>Tracheophyta</taxon>
        <taxon>Spermatophyta</taxon>
        <taxon>Magnoliopsida</taxon>
        <taxon>eudicotyledons</taxon>
        <taxon>Gunneridae</taxon>
        <taxon>Pentapetalae</taxon>
        <taxon>rosids</taxon>
        <taxon>fabids</taxon>
        <taxon>Rosales</taxon>
        <taxon>Rosaceae</taxon>
        <taxon>Amygdaloideae</taxon>
        <taxon>Maleae</taxon>
        <taxon>Malus</taxon>
    </lineage>
</organism>
<dbReference type="EMBL" id="RDQH01000331">
    <property type="protein sequence ID" value="RXI00337.1"/>
    <property type="molecule type" value="Genomic_DNA"/>
</dbReference>
<comment type="caution">
    <text evidence="1">The sequence shown here is derived from an EMBL/GenBank/DDBJ whole genome shotgun (WGS) entry which is preliminary data.</text>
</comment>